<dbReference type="Proteomes" id="UP001164653">
    <property type="component" value="Chromosome"/>
</dbReference>
<reference evidence="3" key="1">
    <citation type="submission" date="2022-11" db="EMBL/GenBank/DDBJ databases">
        <title>Dyadobacter pollutisoli sp. nov., isolated from plastic dumped soil.</title>
        <authorList>
            <person name="Kim J.M."/>
            <person name="Kim K.R."/>
            <person name="Lee J.K."/>
            <person name="Hao L."/>
            <person name="Jeon C.O."/>
        </authorList>
    </citation>
    <scope>NUCLEOTIDE SEQUENCE</scope>
    <source>
        <strain evidence="3">U1</strain>
    </source>
</reference>
<feature type="chain" id="PRO_5039306935" evidence="2">
    <location>
        <begin position="24"/>
        <end position="100"/>
    </location>
</feature>
<protein>
    <submittedName>
        <fullName evidence="3">Uncharacterized protein</fullName>
    </submittedName>
</protein>
<feature type="signal peptide" evidence="2">
    <location>
        <begin position="1"/>
        <end position="23"/>
    </location>
</feature>
<organism evidence="3 4">
    <name type="scientific">Dyadobacter pollutisoli</name>
    <dbReference type="NCBI Taxonomy" id="2910158"/>
    <lineage>
        <taxon>Bacteria</taxon>
        <taxon>Pseudomonadati</taxon>
        <taxon>Bacteroidota</taxon>
        <taxon>Cytophagia</taxon>
        <taxon>Cytophagales</taxon>
        <taxon>Spirosomataceae</taxon>
        <taxon>Dyadobacter</taxon>
    </lineage>
</organism>
<evidence type="ECO:0000256" key="2">
    <source>
        <dbReference type="SAM" id="SignalP"/>
    </source>
</evidence>
<feature type="region of interest" description="Disordered" evidence="1">
    <location>
        <begin position="76"/>
        <end position="100"/>
    </location>
</feature>
<sequence>MKKLKINYLIMAALVLGSSMAVATRSVAGQKTALVTRWERVAADGDDTGSWRAVSSESCEASEKICKADFATGYDPNQHTEAQNNSAALSGTIQSGYVQQ</sequence>
<keyword evidence="2" id="KW-0732">Signal</keyword>
<accession>A0A9E8NE14</accession>
<gene>
    <name evidence="3" type="ORF">ON006_04735</name>
</gene>
<dbReference type="KEGG" id="dpf:ON006_04735"/>
<evidence type="ECO:0000313" key="4">
    <source>
        <dbReference type="Proteomes" id="UP001164653"/>
    </source>
</evidence>
<keyword evidence="4" id="KW-1185">Reference proteome</keyword>
<evidence type="ECO:0000313" key="3">
    <source>
        <dbReference type="EMBL" id="WAC13266.1"/>
    </source>
</evidence>
<proteinExistence type="predicted"/>
<evidence type="ECO:0000256" key="1">
    <source>
        <dbReference type="SAM" id="MobiDB-lite"/>
    </source>
</evidence>
<dbReference type="RefSeq" id="WP_244819621.1">
    <property type="nucleotide sequence ID" value="NZ_CP112998.1"/>
</dbReference>
<dbReference type="AlphaFoldDB" id="A0A9E8NE14"/>
<dbReference type="EMBL" id="CP112998">
    <property type="protein sequence ID" value="WAC13266.1"/>
    <property type="molecule type" value="Genomic_DNA"/>
</dbReference>
<name>A0A9E8NE14_9BACT</name>